<feature type="compositionally biased region" description="Basic residues" evidence="1">
    <location>
        <begin position="208"/>
        <end position="220"/>
    </location>
</feature>
<feature type="compositionally biased region" description="Basic and acidic residues" evidence="1">
    <location>
        <begin position="353"/>
        <end position="367"/>
    </location>
</feature>
<proteinExistence type="predicted"/>
<feature type="compositionally biased region" description="Basic and acidic residues" evidence="1">
    <location>
        <begin position="44"/>
        <end position="67"/>
    </location>
</feature>
<dbReference type="EMBL" id="OOIP01000001">
    <property type="protein sequence ID" value="SPO34983.1"/>
    <property type="molecule type" value="Genomic_DNA"/>
</dbReference>
<protein>
    <recommendedName>
        <fullName evidence="2">Multiple myeloma tumor-associated protein 2-like N-terminal domain-containing protein</fullName>
    </recommendedName>
</protein>
<dbReference type="PANTHER" id="PTHR14580">
    <property type="entry name" value="MULTIPLE MYELOMA TUMOR-ASSOCIATED PROTEIN 2 FAMILY MEMBER"/>
    <property type="match status" value="1"/>
</dbReference>
<accession>A0A5C3ERP5</accession>
<evidence type="ECO:0000313" key="4">
    <source>
        <dbReference type="Proteomes" id="UP000323386"/>
    </source>
</evidence>
<feature type="compositionally biased region" description="Low complexity" evidence="1">
    <location>
        <begin position="103"/>
        <end position="116"/>
    </location>
</feature>
<evidence type="ECO:0000259" key="2">
    <source>
        <dbReference type="Pfam" id="PF10159"/>
    </source>
</evidence>
<dbReference type="Pfam" id="PF10159">
    <property type="entry name" value="MMtag"/>
    <property type="match status" value="1"/>
</dbReference>
<dbReference type="Proteomes" id="UP000323386">
    <property type="component" value="Unassembled WGS sequence"/>
</dbReference>
<feature type="region of interest" description="Disordered" evidence="1">
    <location>
        <begin position="31"/>
        <end position="67"/>
    </location>
</feature>
<evidence type="ECO:0000256" key="1">
    <source>
        <dbReference type="SAM" id="MobiDB-lite"/>
    </source>
</evidence>
<feature type="compositionally biased region" description="Basic and acidic residues" evidence="1">
    <location>
        <begin position="148"/>
        <end position="191"/>
    </location>
</feature>
<evidence type="ECO:0000313" key="3">
    <source>
        <dbReference type="EMBL" id="SPO34983.1"/>
    </source>
</evidence>
<gene>
    <name evidence="3" type="ORF">PSFLO_00454</name>
</gene>
<sequence>MYHQSRPGARGGAGNFSWEDVKNDKDREFYLGNSVNAPQGRWQAGRDIHWYNKDKASDKDEERREELRRVKKMEEEALYAKLGIAPPAATLGEPAVGSHLLAGASASSSRGARTGANTAPLDPTKRRWNPDAPDAPAPVEGEAEGVTEEDRKLAKKLAKEEVKRKLKEEKRERKEAEREERRRRREAEDGGRRHRSRSRDEDRDRRHGHEHRHRHGHEHRHRDDEPRRRRDDRPRSRSRSPGASGRRSRGSARDSSQRRSLDDDRAARHRSGPDARGTDLDVPSRRDDDGFRATGRPHRHIEDDDERRRARRRSPNGTDRDDRHRGDRERRYDDPYRRGEDRPNGESGRPRPVGRERERSPPPKRSDLAQMSPRRNRAD</sequence>
<feature type="compositionally biased region" description="Basic and acidic residues" evidence="1">
    <location>
        <begin position="198"/>
        <end position="207"/>
    </location>
</feature>
<dbReference type="OrthoDB" id="5390672at2759"/>
<name>A0A5C3ERP5_9BASI</name>
<feature type="compositionally biased region" description="Basic and acidic residues" evidence="1">
    <location>
        <begin position="251"/>
        <end position="291"/>
    </location>
</feature>
<feature type="compositionally biased region" description="Basic and acidic residues" evidence="1">
    <location>
        <begin position="318"/>
        <end position="344"/>
    </location>
</feature>
<feature type="compositionally biased region" description="Basic and acidic residues" evidence="1">
    <location>
        <begin position="221"/>
        <end position="235"/>
    </location>
</feature>
<keyword evidence="4" id="KW-1185">Reference proteome</keyword>
<reference evidence="3 4" key="1">
    <citation type="submission" date="2018-03" db="EMBL/GenBank/DDBJ databases">
        <authorList>
            <person name="Guldener U."/>
        </authorList>
    </citation>
    <scope>NUCLEOTIDE SEQUENCE [LARGE SCALE GENOMIC DNA]</scope>
    <source>
        <strain evidence="3 4">DAOM196992</strain>
    </source>
</reference>
<feature type="region of interest" description="Disordered" evidence="1">
    <location>
        <begin position="103"/>
        <end position="379"/>
    </location>
</feature>
<feature type="domain" description="Multiple myeloma tumor-associated protein 2-like N-terminal" evidence="2">
    <location>
        <begin position="8"/>
        <end position="83"/>
    </location>
</feature>
<dbReference type="PANTHER" id="PTHR14580:SF0">
    <property type="entry name" value="MULTIPLE MYELOMA TUMOR-ASSOCIATED PROTEIN 2"/>
    <property type="match status" value="1"/>
</dbReference>
<organism evidence="3 4">
    <name type="scientific">Pseudozyma flocculosa</name>
    <dbReference type="NCBI Taxonomy" id="84751"/>
    <lineage>
        <taxon>Eukaryota</taxon>
        <taxon>Fungi</taxon>
        <taxon>Dikarya</taxon>
        <taxon>Basidiomycota</taxon>
        <taxon>Ustilaginomycotina</taxon>
        <taxon>Ustilaginomycetes</taxon>
        <taxon>Ustilaginales</taxon>
        <taxon>Ustilaginaceae</taxon>
        <taxon>Pseudozyma</taxon>
    </lineage>
</organism>
<dbReference type="InterPro" id="IPR039207">
    <property type="entry name" value="MMTAG2-like"/>
</dbReference>
<dbReference type="AlphaFoldDB" id="A0A5C3ERP5"/>
<dbReference type="InterPro" id="IPR019315">
    <property type="entry name" value="MMTA2_N"/>
</dbReference>